<dbReference type="eggNOG" id="arCOG01930">
    <property type="taxonomic scope" value="Archaea"/>
</dbReference>
<dbReference type="EMBL" id="CP000077">
    <property type="protein sequence ID" value="AAY81417.1"/>
    <property type="molecule type" value="Genomic_DNA"/>
</dbReference>
<dbReference type="STRING" id="330779.Saci_2124"/>
<keyword evidence="2" id="KW-0378">Hydrolase</keyword>
<dbReference type="Proteomes" id="UP000001018">
    <property type="component" value="Chromosome"/>
</dbReference>
<proteinExistence type="predicted"/>
<organism evidence="2 3">
    <name type="scientific">Sulfolobus acidocaldarius (strain ATCC 33909 / DSM 639 / JCM 8929 / NBRC 15157 / NCIMB 11770)</name>
    <dbReference type="NCBI Taxonomy" id="330779"/>
    <lineage>
        <taxon>Archaea</taxon>
        <taxon>Thermoproteota</taxon>
        <taxon>Thermoprotei</taxon>
        <taxon>Sulfolobales</taxon>
        <taxon>Sulfolobaceae</taxon>
        <taxon>Sulfolobus</taxon>
    </lineage>
</organism>
<gene>
    <name evidence="2" type="ordered locus">Saci_2124</name>
</gene>
<dbReference type="PATRIC" id="fig|330779.12.peg.2129"/>
<dbReference type="InterPro" id="IPR006680">
    <property type="entry name" value="Amidohydro-rel"/>
</dbReference>
<sequence length="360" mass="42720">MIVIEYKSGRREEIPVIDYHAHIWKAGESNWLRPELAKGWISCFYDYQTALTPDEYKMDFETFKYYGHEKFIEDVMINGYVDVAITQPQYLLYFYKKPFGNTEEFGKLAVENPYRFVIGTRFDPRDGEEGKRQLEEDVRKYRVKPWQMRHVKLYTAEWKEVDGKLSRGWRLDSKEAYEFLEFSKSLGINIFVAHKGPTVWPLDKDSFDVKDVDAVASSFPELKFVVTHVGLPRLDDFCWIATQEKNVYGGLAVASAFIRKRPKYFASIIGELLFWLGEDRVLWGSDYAIWNPKWLIEDFMKFELPEEIKREYGVELTLDTKKKLLYQNASKLWDIPLEEVMRREDDITRRRNLLHVKMEG</sequence>
<evidence type="ECO:0000313" key="2">
    <source>
        <dbReference type="EMBL" id="AAY81417.1"/>
    </source>
</evidence>
<dbReference type="SUPFAM" id="SSF51556">
    <property type="entry name" value="Metallo-dependent hydrolases"/>
    <property type="match status" value="1"/>
</dbReference>
<name>Q4J708_SULAC</name>
<dbReference type="Pfam" id="PF04909">
    <property type="entry name" value="Amidohydro_2"/>
    <property type="match status" value="1"/>
</dbReference>
<dbReference type="InterPro" id="IPR032466">
    <property type="entry name" value="Metal_Hydrolase"/>
</dbReference>
<protein>
    <submittedName>
        <fullName evidence="2">Amidohydrolase family</fullName>
        <ecNumber evidence="2">3.5.-.-</ecNumber>
    </submittedName>
</protein>
<dbReference type="PANTHER" id="PTHR42889:SF1">
    <property type="entry name" value="BLR3681 PROTEIN"/>
    <property type="match status" value="1"/>
</dbReference>
<feature type="domain" description="Amidohydrolase-related" evidence="1">
    <location>
        <begin position="17"/>
        <end position="334"/>
    </location>
</feature>
<dbReference type="HOGENOM" id="CLU_043951_0_0_2"/>
<dbReference type="EC" id="3.5.-.-" evidence="2"/>
<dbReference type="AlphaFoldDB" id="Q4J708"/>
<accession>Q4J708</accession>
<evidence type="ECO:0000313" key="3">
    <source>
        <dbReference type="Proteomes" id="UP000001018"/>
    </source>
</evidence>
<evidence type="ECO:0000259" key="1">
    <source>
        <dbReference type="Pfam" id="PF04909"/>
    </source>
</evidence>
<dbReference type="KEGG" id="sai:Saci_2124"/>
<dbReference type="GO" id="GO:0016787">
    <property type="term" value="F:hydrolase activity"/>
    <property type="evidence" value="ECO:0007669"/>
    <property type="project" value="UniProtKB-KW"/>
</dbReference>
<dbReference type="Gene3D" id="3.20.20.140">
    <property type="entry name" value="Metal-dependent hydrolases"/>
    <property type="match status" value="1"/>
</dbReference>
<dbReference type="PANTHER" id="PTHR42889">
    <property type="entry name" value="BLR3681 PROTEIN"/>
    <property type="match status" value="1"/>
</dbReference>
<reference evidence="2 3" key="1">
    <citation type="journal article" date="2005" name="J. Bacteriol.">
        <title>The genome of Sulfolobus acidocaldarius, a model organism of the Crenarchaeota.</title>
        <authorList>
            <person name="Chen L."/>
            <person name="Brugger K."/>
            <person name="Skovgaard M."/>
            <person name="Redder P."/>
            <person name="She Q."/>
            <person name="Torarinsson E."/>
            <person name="Greve B."/>
            <person name="Awayez M."/>
            <person name="Zibat A."/>
            <person name="Klenk H.-P."/>
            <person name="Garrett R.A."/>
        </authorList>
    </citation>
    <scope>NUCLEOTIDE SEQUENCE [LARGE SCALE GENOMIC DNA]</scope>
    <source>
        <strain evidence="3">ATCC 33909 / DSM 639 / JCM 8929 / NBRC 15157 / NCIMB 11770</strain>
    </source>
</reference>
<keyword evidence="3" id="KW-1185">Reference proteome</keyword>